<keyword evidence="2" id="KW-1185">Reference proteome</keyword>
<keyword evidence="1" id="KW-0808">Transferase</keyword>
<gene>
    <name evidence="1" type="ORF">FC093_09500</name>
</gene>
<organism evidence="1 2">
    <name type="scientific">Ilyomonas limi</name>
    <dbReference type="NCBI Taxonomy" id="2575867"/>
    <lineage>
        <taxon>Bacteria</taxon>
        <taxon>Pseudomonadati</taxon>
        <taxon>Bacteroidota</taxon>
        <taxon>Chitinophagia</taxon>
        <taxon>Chitinophagales</taxon>
        <taxon>Chitinophagaceae</taxon>
        <taxon>Ilyomonas</taxon>
    </lineage>
</organism>
<evidence type="ECO:0000313" key="1">
    <source>
        <dbReference type="EMBL" id="TKK68919.1"/>
    </source>
</evidence>
<dbReference type="SUPFAM" id="SSF53335">
    <property type="entry name" value="S-adenosyl-L-methionine-dependent methyltransferases"/>
    <property type="match status" value="1"/>
</dbReference>
<keyword evidence="1" id="KW-0489">Methyltransferase</keyword>
<reference evidence="1 2" key="1">
    <citation type="submission" date="2019-05" db="EMBL/GenBank/DDBJ databases">
        <title>Panacibacter sp. strain 17mud1-8 Genome sequencing and assembly.</title>
        <authorList>
            <person name="Chhetri G."/>
        </authorList>
    </citation>
    <scope>NUCLEOTIDE SEQUENCE [LARGE SCALE GENOMIC DNA]</scope>
    <source>
        <strain evidence="1 2">17mud1-8</strain>
    </source>
</reference>
<accession>A0A4U3L3P3</accession>
<dbReference type="Gene3D" id="3.40.50.150">
    <property type="entry name" value="Vaccinia Virus protein VP39"/>
    <property type="match status" value="1"/>
</dbReference>
<name>A0A4U3L3P3_9BACT</name>
<evidence type="ECO:0000313" key="2">
    <source>
        <dbReference type="Proteomes" id="UP000305848"/>
    </source>
</evidence>
<dbReference type="EMBL" id="SZQL01000006">
    <property type="protein sequence ID" value="TKK68919.1"/>
    <property type="molecule type" value="Genomic_DNA"/>
</dbReference>
<dbReference type="RefSeq" id="WP_137261539.1">
    <property type="nucleotide sequence ID" value="NZ_SZQL01000006.1"/>
</dbReference>
<dbReference type="AlphaFoldDB" id="A0A4U3L3P3"/>
<dbReference type="OrthoDB" id="9816564at2"/>
<comment type="caution">
    <text evidence="1">The sequence shown here is derived from an EMBL/GenBank/DDBJ whole genome shotgun (WGS) entry which is preliminary data.</text>
</comment>
<proteinExistence type="predicted"/>
<dbReference type="Proteomes" id="UP000305848">
    <property type="component" value="Unassembled WGS sequence"/>
</dbReference>
<dbReference type="GO" id="GO:0032259">
    <property type="term" value="P:methylation"/>
    <property type="evidence" value="ECO:0007669"/>
    <property type="project" value="UniProtKB-KW"/>
</dbReference>
<dbReference type="GO" id="GO:0008168">
    <property type="term" value="F:methyltransferase activity"/>
    <property type="evidence" value="ECO:0007669"/>
    <property type="project" value="UniProtKB-KW"/>
</dbReference>
<dbReference type="InterPro" id="IPR029063">
    <property type="entry name" value="SAM-dependent_MTases_sf"/>
</dbReference>
<protein>
    <submittedName>
        <fullName evidence="1">Class I SAM-dependent methyltransferase</fullName>
    </submittedName>
</protein>
<sequence length="251" mass="29743">MKSLREIFDNHNGRLIHKWDHYIEIYDQYFSKFRDREINILEIGLSQGGSIDMWKEYFGSKANIFGIDINPDSKTFEEEKVKVFIGSQDDKKFLNDVRKKLPPLDILIDDGGHTMKQQIFTFEALFDIVKPDGIYLCEDVQTSYWKLYHGKYKRSSTFIEYSKNFIDQMHAWFSEEPNKFKVDYLTRNIKAIHYYTNMVFIEKENMTEPFEVKKGTVTVGFQGETGADALNLPLKTKVMRKLKKIKNRLKR</sequence>